<dbReference type="InterPro" id="IPR004375">
    <property type="entry name" value="NanQ/TabA/YiaL"/>
</dbReference>
<gene>
    <name evidence="1" type="ORF">D0O76_16575</name>
</gene>
<dbReference type="PANTHER" id="PTHR34986">
    <property type="entry name" value="EVOLVED BETA-GALACTOSIDASE SUBUNIT BETA"/>
    <property type="match status" value="1"/>
</dbReference>
<dbReference type="Pfam" id="PF04074">
    <property type="entry name" value="DUF386"/>
    <property type="match status" value="1"/>
</dbReference>
<dbReference type="NCBIfam" id="TIGR00022">
    <property type="entry name" value="YhcH/YjgK/YiaL family protein"/>
    <property type="match status" value="1"/>
</dbReference>
<dbReference type="SUPFAM" id="SSF51197">
    <property type="entry name" value="Clavaminate synthase-like"/>
    <property type="match status" value="1"/>
</dbReference>
<sequence length="160" mass="18107">MLYGNIEQLTLLPYVNNIIKKLIIEAVKIAEDQPAGRYELSFPESFLMISEGETHSSLNLHKKYIDVQILLSGYEEIGYSNKIDTRIKELEHLPDDIIFPECVANEQFVTLNPGDFALFYPNQIHRPLCTRGKPAPVKKAIVKIPATAFSESSLPCQTKE</sequence>
<name>A0A5U1JG99_SALER</name>
<reference evidence="1" key="1">
    <citation type="submission" date="2018-08" db="EMBL/GenBank/DDBJ databases">
        <authorList>
            <consortium name="PulseNet: The National Subtyping Network for Foodborne Disease Surveillance"/>
            <person name="Tarr C.L."/>
            <person name="Trees E."/>
            <person name="Katz L.S."/>
            <person name="Carleton-Romer H.A."/>
            <person name="Stroika S."/>
            <person name="Kucerova Z."/>
            <person name="Roache K.F."/>
            <person name="Sabol A.L."/>
            <person name="Besser J."/>
            <person name="Gerner-Smidt P."/>
        </authorList>
    </citation>
    <scope>NUCLEOTIDE SEQUENCE</scope>
    <source>
        <strain evidence="1">PNUSAS049711</strain>
    </source>
</reference>
<comment type="caution">
    <text evidence="1">The sequence shown here is derived from an EMBL/GenBank/DDBJ whole genome shotgun (WGS) entry which is preliminary data.</text>
</comment>
<dbReference type="PANTHER" id="PTHR34986:SF4">
    <property type="entry name" value="EVOLVED BETA-GALACTOSIDASE SUBUNIT BETA-RELATED"/>
    <property type="match status" value="1"/>
</dbReference>
<evidence type="ECO:0000313" key="1">
    <source>
        <dbReference type="EMBL" id="EBO7335122.1"/>
    </source>
</evidence>
<dbReference type="EMBL" id="AAGJLM010000007">
    <property type="protein sequence ID" value="EBO7335122.1"/>
    <property type="molecule type" value="Genomic_DNA"/>
</dbReference>
<dbReference type="AlphaFoldDB" id="A0A5U1JG99"/>
<accession>A0A5U1JG99</accession>
<protein>
    <submittedName>
        <fullName evidence="1">DUF386 family protein</fullName>
    </submittedName>
</protein>
<organism evidence="1">
    <name type="scientific">Salmonella enterica</name>
    <name type="common">Salmonella choleraesuis</name>
    <dbReference type="NCBI Taxonomy" id="28901"/>
    <lineage>
        <taxon>Bacteria</taxon>
        <taxon>Pseudomonadati</taxon>
        <taxon>Pseudomonadota</taxon>
        <taxon>Gammaproteobacteria</taxon>
        <taxon>Enterobacterales</taxon>
        <taxon>Enterobacteriaceae</taxon>
        <taxon>Salmonella</taxon>
    </lineage>
</organism>
<dbReference type="GO" id="GO:0044010">
    <property type="term" value="P:single-species biofilm formation"/>
    <property type="evidence" value="ECO:0007669"/>
    <property type="project" value="TreeGrafter"/>
</dbReference>
<dbReference type="GO" id="GO:0005829">
    <property type="term" value="C:cytosol"/>
    <property type="evidence" value="ECO:0007669"/>
    <property type="project" value="TreeGrafter"/>
</dbReference>
<dbReference type="Gene3D" id="2.60.120.370">
    <property type="entry name" value="YhcH/YjgK/YiaL"/>
    <property type="match status" value="1"/>
</dbReference>
<dbReference type="InterPro" id="IPR037012">
    <property type="entry name" value="NanQ/TabA/YiaL_sf"/>
</dbReference>
<proteinExistence type="predicted"/>